<organism evidence="1 2">
    <name type="scientific">Entomophthora muscae</name>
    <dbReference type="NCBI Taxonomy" id="34485"/>
    <lineage>
        <taxon>Eukaryota</taxon>
        <taxon>Fungi</taxon>
        <taxon>Fungi incertae sedis</taxon>
        <taxon>Zoopagomycota</taxon>
        <taxon>Entomophthoromycotina</taxon>
        <taxon>Entomophthoromycetes</taxon>
        <taxon>Entomophthorales</taxon>
        <taxon>Entomophthoraceae</taxon>
        <taxon>Entomophthora</taxon>
    </lineage>
</organism>
<proteinExistence type="predicted"/>
<accession>A0ACC2T499</accession>
<comment type="caution">
    <text evidence="1">The sequence shown here is derived from an EMBL/GenBank/DDBJ whole genome shotgun (WGS) entry which is preliminary data.</text>
</comment>
<evidence type="ECO:0000313" key="2">
    <source>
        <dbReference type="Proteomes" id="UP001165960"/>
    </source>
</evidence>
<name>A0ACC2T499_9FUNG</name>
<sequence length="135" mass="15206">MLNTMKLGLFALPSAWAIGAILTPENYTQVIQNGTWFIFFRSSRCGHCIQFLPVWKELSAEYEKGAHSAVSFGSVDCYFYRNLCSNINHTPTLNLYRDGEYVEEYNRSGVESVQSMVDFLVTKTNPSTTAEVAAQ</sequence>
<keyword evidence="2" id="KW-1185">Reference proteome</keyword>
<protein>
    <submittedName>
        <fullName evidence="1">Uncharacterized protein</fullName>
    </submittedName>
</protein>
<dbReference type="EMBL" id="QTSX02003632">
    <property type="protein sequence ID" value="KAJ9069423.1"/>
    <property type="molecule type" value="Genomic_DNA"/>
</dbReference>
<gene>
    <name evidence="1" type="ORF">DSO57_1018651</name>
</gene>
<reference evidence="1" key="1">
    <citation type="submission" date="2022-04" db="EMBL/GenBank/DDBJ databases">
        <title>Genome of the entomopathogenic fungus Entomophthora muscae.</title>
        <authorList>
            <person name="Elya C."/>
            <person name="Lovett B.R."/>
            <person name="Lee E."/>
            <person name="Macias A.M."/>
            <person name="Hajek A.E."/>
            <person name="De Bivort B.L."/>
            <person name="Kasson M.T."/>
            <person name="De Fine Licht H.H."/>
            <person name="Stajich J.E."/>
        </authorList>
    </citation>
    <scope>NUCLEOTIDE SEQUENCE</scope>
    <source>
        <strain evidence="1">Berkeley</strain>
    </source>
</reference>
<evidence type="ECO:0000313" key="1">
    <source>
        <dbReference type="EMBL" id="KAJ9069423.1"/>
    </source>
</evidence>
<dbReference type="Proteomes" id="UP001165960">
    <property type="component" value="Unassembled WGS sequence"/>
</dbReference>